<accession>A0ABS8L3V7</accession>
<proteinExistence type="predicted"/>
<evidence type="ECO:0000313" key="4">
    <source>
        <dbReference type="Proteomes" id="UP001430544"/>
    </source>
</evidence>
<organism evidence="3 4">
    <name type="scientific">Xanthomonas vesicatoria</name>
    <dbReference type="NCBI Taxonomy" id="56460"/>
    <lineage>
        <taxon>Bacteria</taxon>
        <taxon>Pseudomonadati</taxon>
        <taxon>Pseudomonadota</taxon>
        <taxon>Gammaproteobacteria</taxon>
        <taxon>Lysobacterales</taxon>
        <taxon>Lysobacteraceae</taxon>
        <taxon>Xanthomonas</taxon>
    </lineage>
</organism>
<keyword evidence="4" id="KW-1185">Reference proteome</keyword>
<evidence type="ECO:0000313" key="3">
    <source>
        <dbReference type="EMBL" id="MCC8620427.1"/>
    </source>
</evidence>
<keyword evidence="2" id="KW-1133">Transmembrane helix</keyword>
<gene>
    <name evidence="3" type="ORF">LN473_00145</name>
</gene>
<sequence length="150" mass="15382">MDILYNSDLGWLVIVTLVIVAVVITALLAVRYIWIGNALAHQQQQAAVKPASTPSMPTADTQTMRPCSRSTTSVNNDSEDFSLSLATAAATNSTLLGFAVGGSITGAIIGDALVPDISLNDCTGSTEASLDGGSFGSCPSDSTINAGSDW</sequence>
<comment type="caution">
    <text evidence="3">The sequence shown here is derived from an EMBL/GenBank/DDBJ whole genome shotgun (WGS) entry which is preliminary data.</text>
</comment>
<feature type="transmembrane region" description="Helical" evidence="2">
    <location>
        <begin position="12"/>
        <end position="34"/>
    </location>
</feature>
<keyword evidence="2" id="KW-0472">Membrane</keyword>
<evidence type="ECO:0000256" key="2">
    <source>
        <dbReference type="SAM" id="Phobius"/>
    </source>
</evidence>
<dbReference type="Proteomes" id="UP001430544">
    <property type="component" value="Unassembled WGS sequence"/>
</dbReference>
<evidence type="ECO:0008006" key="5">
    <source>
        <dbReference type="Google" id="ProtNLM"/>
    </source>
</evidence>
<protein>
    <recommendedName>
        <fullName evidence="5">Pilus assembly protein</fullName>
    </recommendedName>
</protein>
<evidence type="ECO:0000256" key="1">
    <source>
        <dbReference type="SAM" id="MobiDB-lite"/>
    </source>
</evidence>
<keyword evidence="2" id="KW-0812">Transmembrane</keyword>
<dbReference type="RefSeq" id="WP_196769969.1">
    <property type="nucleotide sequence ID" value="NZ_CP018468.1"/>
</dbReference>
<feature type="region of interest" description="Disordered" evidence="1">
    <location>
        <begin position="51"/>
        <end position="75"/>
    </location>
</feature>
<name>A0ABS8L3V7_9XANT</name>
<dbReference type="EMBL" id="JAJIUN010000001">
    <property type="protein sequence ID" value="MCC8620427.1"/>
    <property type="molecule type" value="Genomic_DNA"/>
</dbReference>
<reference evidence="3" key="1">
    <citation type="submission" date="2021-11" db="EMBL/GenBank/DDBJ databases">
        <title>Genome resources and taxonomic validation of 89 Xanthomonas strains.</title>
        <authorList>
            <person name="Tambong J.T."/>
        </authorList>
    </citation>
    <scope>NUCLEOTIDE SEQUENCE</scope>
    <source>
        <strain evidence="3">Bv 5-4A</strain>
    </source>
</reference>